<evidence type="ECO:0000256" key="4">
    <source>
        <dbReference type="ARBA" id="ARBA00010584"/>
    </source>
</evidence>
<keyword evidence="13 15" id="KW-0486">Methionine biosynthesis</keyword>
<keyword evidence="12 15" id="KW-0457">Lysine biosynthesis</keyword>
<dbReference type="GO" id="GO:0004073">
    <property type="term" value="F:aspartate-semialdehyde dehydrogenase activity"/>
    <property type="evidence" value="ECO:0007669"/>
    <property type="project" value="UniProtKB-UniRule"/>
</dbReference>
<comment type="pathway">
    <text evidence="1 15">Amino-acid biosynthesis; L-methionine biosynthesis via de novo pathway; L-homoserine from L-aspartate: step 2/3.</text>
</comment>
<dbReference type="SMART" id="SM00859">
    <property type="entry name" value="Semialdhyde_dh"/>
    <property type="match status" value="1"/>
</dbReference>
<evidence type="ECO:0000256" key="6">
    <source>
        <dbReference type="ARBA" id="ARBA00013120"/>
    </source>
</evidence>
<evidence type="ECO:0000256" key="9">
    <source>
        <dbReference type="ARBA" id="ARBA00022857"/>
    </source>
</evidence>
<dbReference type="PANTHER" id="PTHR46278:SF2">
    <property type="entry name" value="ASPARTATE-SEMIALDEHYDE DEHYDROGENASE"/>
    <property type="match status" value="1"/>
</dbReference>
<comment type="subunit">
    <text evidence="5 15">Homodimer.</text>
</comment>
<comment type="similarity">
    <text evidence="4 15">Belongs to the aspartate-semialdehyde dehydrogenase family.</text>
</comment>
<reference evidence="18 19" key="1">
    <citation type="submission" date="2017-08" db="EMBL/GenBank/DDBJ databases">
        <authorList>
            <person name="de Groot N.N."/>
        </authorList>
    </citation>
    <scope>NUCLEOTIDE SEQUENCE [LARGE SCALE GENOMIC DNA]</scope>
    <source>
        <strain evidence="18 19">HM2</strain>
    </source>
</reference>
<dbReference type="AlphaFoldDB" id="A0A380RVQ5"/>
<feature type="binding site" evidence="15">
    <location>
        <begin position="39"/>
        <end position="40"/>
    </location>
    <ligand>
        <name>NADP(+)</name>
        <dbReference type="ChEBI" id="CHEBI:58349"/>
    </ligand>
</feature>
<dbReference type="GO" id="GO:0009097">
    <property type="term" value="P:isoleucine biosynthetic process"/>
    <property type="evidence" value="ECO:0007669"/>
    <property type="project" value="UniProtKB-UniRule"/>
</dbReference>
<dbReference type="Gene3D" id="3.30.360.10">
    <property type="entry name" value="Dihydrodipicolinate Reductase, domain 2"/>
    <property type="match status" value="1"/>
</dbReference>
<comment type="pathway">
    <text evidence="2 15">Amino-acid biosynthesis; L-lysine biosynthesis via DAP pathway; (S)-tetrahydrodipicolinate from L-aspartate: step 2/4.</text>
</comment>
<dbReference type="GO" id="GO:0019877">
    <property type="term" value="P:diaminopimelate biosynthetic process"/>
    <property type="evidence" value="ECO:0007669"/>
    <property type="project" value="UniProtKB-UniRule"/>
</dbReference>
<dbReference type="CDD" id="cd18131">
    <property type="entry name" value="ASADH_C_bac_euk_like"/>
    <property type="match status" value="1"/>
</dbReference>
<dbReference type="SUPFAM" id="SSF51735">
    <property type="entry name" value="NAD(P)-binding Rossmann-fold domains"/>
    <property type="match status" value="1"/>
</dbReference>
<comment type="caution">
    <text evidence="15">Lacks conserved residue(s) required for the propagation of feature annotation.</text>
</comment>
<comment type="function">
    <text evidence="15">Catalyzes the NADPH-dependent formation of L-aspartate-semialdehyde (L-ASA) by the reductive dephosphorylation of L-aspartyl-4-phosphate.</text>
</comment>
<evidence type="ECO:0000256" key="15">
    <source>
        <dbReference type="HAMAP-Rule" id="MF_02121"/>
    </source>
</evidence>
<protein>
    <recommendedName>
        <fullName evidence="6 15">Aspartate-semialdehyde dehydrogenase</fullName>
        <shortName evidence="15">ASA dehydrogenase</shortName>
        <shortName evidence="15">ASADH</shortName>
        <ecNumber evidence="6 15">1.2.1.11</ecNumber>
    </recommendedName>
    <alternativeName>
        <fullName evidence="15">Aspartate-beta-semialdehyde dehydrogenase</fullName>
    </alternativeName>
</protein>
<comment type="catalytic activity">
    <reaction evidence="14 15">
        <text>L-aspartate 4-semialdehyde + phosphate + NADP(+) = 4-phospho-L-aspartate + NADPH + H(+)</text>
        <dbReference type="Rhea" id="RHEA:24284"/>
        <dbReference type="ChEBI" id="CHEBI:15378"/>
        <dbReference type="ChEBI" id="CHEBI:43474"/>
        <dbReference type="ChEBI" id="CHEBI:57535"/>
        <dbReference type="ChEBI" id="CHEBI:57783"/>
        <dbReference type="ChEBI" id="CHEBI:58349"/>
        <dbReference type="ChEBI" id="CHEBI:537519"/>
        <dbReference type="EC" id="1.2.1.11"/>
    </reaction>
</comment>
<dbReference type="NCBIfam" id="TIGR01296">
    <property type="entry name" value="asd_B"/>
    <property type="match status" value="1"/>
</dbReference>
<dbReference type="InterPro" id="IPR005986">
    <property type="entry name" value="Asp_semialdehyde_DH_beta"/>
</dbReference>
<dbReference type="Pfam" id="PF01118">
    <property type="entry name" value="Semialdhyde_dh"/>
    <property type="match status" value="1"/>
</dbReference>
<organism evidence="18 19">
    <name type="scientific">Fibrobacter succinogenes</name>
    <name type="common">Bacteroides succinogenes</name>
    <dbReference type="NCBI Taxonomy" id="833"/>
    <lineage>
        <taxon>Bacteria</taxon>
        <taxon>Pseudomonadati</taxon>
        <taxon>Fibrobacterota</taxon>
        <taxon>Fibrobacteria</taxon>
        <taxon>Fibrobacterales</taxon>
        <taxon>Fibrobacteraceae</taxon>
        <taxon>Fibrobacter</taxon>
    </lineage>
</organism>
<dbReference type="Gene3D" id="3.40.50.720">
    <property type="entry name" value="NAD(P)-binding Rossmann-like Domain"/>
    <property type="match status" value="1"/>
</dbReference>
<dbReference type="HAMAP" id="MF_02121">
    <property type="entry name" value="ASADH"/>
    <property type="match status" value="1"/>
</dbReference>
<dbReference type="EMBL" id="UHJL01000001">
    <property type="protein sequence ID" value="SUQ19375.1"/>
    <property type="molecule type" value="Genomic_DNA"/>
</dbReference>
<evidence type="ECO:0000313" key="18">
    <source>
        <dbReference type="EMBL" id="SUQ19375.1"/>
    </source>
</evidence>
<proteinExistence type="inferred from homology"/>
<dbReference type="CDD" id="cd02316">
    <property type="entry name" value="VcASADH2_like_N"/>
    <property type="match status" value="1"/>
</dbReference>
<feature type="binding site" evidence="15">
    <location>
        <begin position="11"/>
        <end position="14"/>
    </location>
    <ligand>
        <name>NADP(+)</name>
        <dbReference type="ChEBI" id="CHEBI:58349"/>
    </ligand>
</feature>
<feature type="binding site" evidence="15">
    <location>
        <position position="233"/>
    </location>
    <ligand>
        <name>substrate</name>
    </ligand>
</feature>
<dbReference type="InterPro" id="IPR000534">
    <property type="entry name" value="Semialdehyde_DH_NAD-bd"/>
</dbReference>
<name>A0A380RVQ5_FIBSU</name>
<dbReference type="NCBIfam" id="NF011456">
    <property type="entry name" value="PRK14874.1"/>
    <property type="match status" value="1"/>
</dbReference>
<dbReference type="PIRSF" id="PIRSF000148">
    <property type="entry name" value="ASA_dh"/>
    <property type="match status" value="1"/>
</dbReference>
<dbReference type="SUPFAM" id="SSF55347">
    <property type="entry name" value="Glyceraldehyde-3-phosphate dehydrogenase-like, C-terminal domain"/>
    <property type="match status" value="1"/>
</dbReference>
<evidence type="ECO:0000256" key="1">
    <source>
        <dbReference type="ARBA" id="ARBA00005021"/>
    </source>
</evidence>
<dbReference type="PANTHER" id="PTHR46278">
    <property type="entry name" value="DEHYDROGENASE, PUTATIVE-RELATED"/>
    <property type="match status" value="1"/>
</dbReference>
<keyword evidence="9 15" id="KW-0521">NADP</keyword>
<keyword evidence="11 15" id="KW-0560">Oxidoreductase</keyword>
<sequence length="329" mass="36152">MIRNVAIMGATGAVGQELLKILEQRNFPLQNLKLLASERSVGREYEFKGEKLKVELTCKDAFKNVDLVLSSAGASVSKEFAPIAVDAGAVVVDNTSFFRMDPNVPLVVPEVNPEDIKLHKGIIANPNCTTIMMVVALKPINDLSKIKTIHVSSYQSASGAGATGMAELKQQYQEIVEGKPVTVKKFAHQLAYNLIPHIDVFTDNGYTKEEMKMFNETQKIMHSDVRCAATCVRVSALRCHSEAISFETERALSVEEVRNAIKNGEGLQLCDDPANNVYPMPLNLMGTDDVYVGRIRKDLACDNGMNIWIVGDQIRKGAALNAVQIAERL</sequence>
<evidence type="ECO:0000256" key="5">
    <source>
        <dbReference type="ARBA" id="ARBA00011738"/>
    </source>
</evidence>
<dbReference type="GO" id="GO:0071266">
    <property type="term" value="P:'de novo' L-methionine biosynthetic process"/>
    <property type="evidence" value="ECO:0007669"/>
    <property type="project" value="UniProtKB-UniRule"/>
</dbReference>
<feature type="active site" description="Acyl-thioester intermediate" evidence="15 16">
    <location>
        <position position="128"/>
    </location>
</feature>
<evidence type="ECO:0000313" key="19">
    <source>
        <dbReference type="Proteomes" id="UP000255423"/>
    </source>
</evidence>
<feature type="binding site" evidence="15">
    <location>
        <position position="180"/>
    </location>
    <ligand>
        <name>NADP(+)</name>
        <dbReference type="ChEBI" id="CHEBI:58349"/>
    </ligand>
</feature>
<dbReference type="UniPathway" id="UPA00034">
    <property type="reaction ID" value="UER00016"/>
</dbReference>
<dbReference type="RefSeq" id="WP_073424174.1">
    <property type="nucleotide sequence ID" value="NZ_UHJL01000001.1"/>
</dbReference>
<dbReference type="Proteomes" id="UP000255423">
    <property type="component" value="Unassembled WGS sequence"/>
</dbReference>
<evidence type="ECO:0000256" key="8">
    <source>
        <dbReference type="ARBA" id="ARBA00022697"/>
    </source>
</evidence>
<dbReference type="GO" id="GO:0050661">
    <property type="term" value="F:NADP binding"/>
    <property type="evidence" value="ECO:0007669"/>
    <property type="project" value="UniProtKB-UniRule"/>
</dbReference>
<gene>
    <name evidence="15" type="primary">asd</name>
    <name evidence="18" type="ORF">SAMN05661053_0606</name>
</gene>
<feature type="active site" description="Proton acceptor" evidence="15 16">
    <location>
        <position position="240"/>
    </location>
</feature>
<dbReference type="Pfam" id="PF02774">
    <property type="entry name" value="Semialdhyde_dhC"/>
    <property type="match status" value="1"/>
</dbReference>
<dbReference type="InterPro" id="IPR012080">
    <property type="entry name" value="Asp_semialdehyde_DH"/>
</dbReference>
<evidence type="ECO:0000256" key="2">
    <source>
        <dbReference type="ARBA" id="ARBA00005076"/>
    </source>
</evidence>
<dbReference type="GO" id="GO:0009088">
    <property type="term" value="P:threonine biosynthetic process"/>
    <property type="evidence" value="ECO:0007669"/>
    <property type="project" value="UniProtKB-UniRule"/>
</dbReference>
<comment type="pathway">
    <text evidence="3 15">Amino-acid biosynthesis; L-threonine biosynthesis; L-threonine from L-aspartate: step 2/5.</text>
</comment>
<dbReference type="UniPathway" id="UPA00050">
    <property type="reaction ID" value="UER00463"/>
</dbReference>
<feature type="domain" description="Semialdehyde dehydrogenase NAD-binding" evidence="17">
    <location>
        <begin position="4"/>
        <end position="119"/>
    </location>
</feature>
<feature type="binding site" evidence="15">
    <location>
        <begin position="158"/>
        <end position="159"/>
    </location>
    <ligand>
        <name>NADP(+)</name>
        <dbReference type="ChEBI" id="CHEBI:58349"/>
    </ligand>
</feature>
<accession>A0A380RVQ5</accession>
<dbReference type="GO" id="GO:0051287">
    <property type="term" value="F:NAD binding"/>
    <property type="evidence" value="ECO:0007669"/>
    <property type="project" value="InterPro"/>
</dbReference>
<evidence type="ECO:0000256" key="14">
    <source>
        <dbReference type="ARBA" id="ARBA00047891"/>
    </source>
</evidence>
<dbReference type="UniPathway" id="UPA00051">
    <property type="reaction ID" value="UER00464"/>
</dbReference>
<dbReference type="InterPro" id="IPR036291">
    <property type="entry name" value="NAD(P)-bd_dom_sf"/>
</dbReference>
<evidence type="ECO:0000256" key="10">
    <source>
        <dbReference type="ARBA" id="ARBA00022915"/>
    </source>
</evidence>
<dbReference type="InterPro" id="IPR012280">
    <property type="entry name" value="Semialdhyde_DH_dimer_dom"/>
</dbReference>
<keyword evidence="8 15" id="KW-0791">Threonine biosynthesis</keyword>
<evidence type="ECO:0000256" key="16">
    <source>
        <dbReference type="PIRSR" id="PIRSR000148-1"/>
    </source>
</evidence>
<feature type="binding site" evidence="15">
    <location>
        <position position="313"/>
    </location>
    <ligand>
        <name>NADP(+)</name>
        <dbReference type="ChEBI" id="CHEBI:58349"/>
    </ligand>
</feature>
<evidence type="ECO:0000259" key="17">
    <source>
        <dbReference type="SMART" id="SM00859"/>
    </source>
</evidence>
<feature type="binding site" evidence="15">
    <location>
        <position position="99"/>
    </location>
    <ligand>
        <name>phosphate</name>
        <dbReference type="ChEBI" id="CHEBI:43474"/>
    </ligand>
</feature>
<keyword evidence="7 15" id="KW-0028">Amino-acid biosynthesis</keyword>
<keyword evidence="10 15" id="KW-0220">Diaminopimelate biosynthesis</keyword>
<dbReference type="GO" id="GO:0046983">
    <property type="term" value="F:protein dimerization activity"/>
    <property type="evidence" value="ECO:0007669"/>
    <property type="project" value="InterPro"/>
</dbReference>
<evidence type="ECO:0000256" key="13">
    <source>
        <dbReference type="ARBA" id="ARBA00023167"/>
    </source>
</evidence>
<evidence type="ECO:0000256" key="3">
    <source>
        <dbReference type="ARBA" id="ARBA00005097"/>
    </source>
</evidence>
<dbReference type="GO" id="GO:0009089">
    <property type="term" value="P:lysine biosynthetic process via diaminopimelate"/>
    <property type="evidence" value="ECO:0007669"/>
    <property type="project" value="UniProtKB-UniRule"/>
</dbReference>
<feature type="binding site" evidence="15">
    <location>
        <position position="155"/>
    </location>
    <ligand>
        <name>substrate</name>
    </ligand>
</feature>
<evidence type="ECO:0000256" key="7">
    <source>
        <dbReference type="ARBA" id="ARBA00022605"/>
    </source>
</evidence>
<evidence type="ECO:0000256" key="12">
    <source>
        <dbReference type="ARBA" id="ARBA00023154"/>
    </source>
</evidence>
<dbReference type="EC" id="1.2.1.11" evidence="6 15"/>
<evidence type="ECO:0000256" key="11">
    <source>
        <dbReference type="ARBA" id="ARBA00023002"/>
    </source>
</evidence>